<sequence>MPVRADVDVFAVAENDTEPEPDPFEPAVIVNHVALLCAVHVQPPAAVTETCPVDATDPSDAEVDPRLKVQAVDPPLVVNPFDGLLDDDPPGPTANTRASYVTPLGGHVVTSEVRLTVIVPEASGVGLSKLYDASGTMPPRA</sequence>
<organism evidence="1">
    <name type="scientific">uncultured bacterium 92</name>
    <dbReference type="NCBI Taxonomy" id="698394"/>
    <lineage>
        <taxon>Bacteria</taxon>
        <taxon>environmental samples</taxon>
    </lineage>
</organism>
<reference evidence="1" key="2">
    <citation type="journal article" date="2010" name="Appl. Environ. Microbiol.">
        <title>Comparative analysis of acidobacterial genomic fragments from terrestrial and aquatic metagenomic libraries, with emphasis on acidobacteria subdivision 6.</title>
        <authorList>
            <person name="Kielak A.M."/>
            <person name="van Veen J.A."/>
            <person name="Kowalchuk G.A."/>
        </authorList>
    </citation>
    <scope>NUCLEOTIDE SEQUENCE</scope>
</reference>
<evidence type="ECO:0000313" key="1">
    <source>
        <dbReference type="EMBL" id="ADC35867.1"/>
    </source>
</evidence>
<accession>E3T6C3</accession>
<protein>
    <submittedName>
        <fullName evidence="1">Uncharacterized protein</fullName>
    </submittedName>
</protein>
<dbReference type="EMBL" id="GU260702">
    <property type="protein sequence ID" value="ADC35867.1"/>
    <property type="molecule type" value="Genomic_DNA"/>
</dbReference>
<proteinExistence type="predicted"/>
<reference evidence="1" key="1">
    <citation type="submission" date="2009-12" db="EMBL/GenBank/DDBJ databases">
        <authorList>
            <person name="Kielak A."/>
            <person name="van Veen J.A."/>
            <person name="Kowalchuk G.A."/>
        </authorList>
    </citation>
    <scope>NUCLEOTIDE SEQUENCE</scope>
</reference>
<dbReference type="AlphaFoldDB" id="E3T6C3"/>
<name>E3T6C3_9BACT</name>